<name>A0A1R0L442_9PSEU</name>
<sequence>MTRVDRPPAGSSQHSAGHLLWLVRTGRATTRAELQRRTGLARSTVGQRLDALRDAGLLHANGVTTSTGGRPPSRLEFNHRHGVVLAADLGATHARLAVFDLAGALLADSVMPLHIGDGPEPVLDWVDGELRIVLRRSGHADDQVRGLGIGVPGPVEFTTGVVHQPPIMPGWDGFPIADSLRRRWNVPVLVDNDANAMAFGEYTSTYPDCPSLVLVKVATGIGAGLVLDGSVYRGIDGGAGDIGHIRVDATSQARCMCGASGCLAALASGAALAERLTAAGIPAASGREFVSRLTEGGPEAAALAREAGQLVGVVLSTVISLVNPQVLVLAGDLAGTQFVTGVREVLYQRALPRATRNLEVVTSALGDRAGVLGLSALVVDSVYSPAEVDQRLELMNALEA</sequence>
<dbReference type="PROSITE" id="PS01125">
    <property type="entry name" value="ROK"/>
    <property type="match status" value="1"/>
</dbReference>
<dbReference type="Gene3D" id="3.30.420.40">
    <property type="match status" value="2"/>
</dbReference>
<keyword evidence="3" id="KW-1185">Reference proteome</keyword>
<dbReference type="CDD" id="cd23763">
    <property type="entry name" value="ASKHA_ATPase_ROK"/>
    <property type="match status" value="1"/>
</dbReference>
<evidence type="ECO:0000313" key="2">
    <source>
        <dbReference type="EMBL" id="OLZ57463.1"/>
    </source>
</evidence>
<dbReference type="PANTHER" id="PTHR18964:SF173">
    <property type="entry name" value="GLUCOKINASE"/>
    <property type="match status" value="1"/>
</dbReference>
<dbReference type="STRING" id="76021.BS329_01615"/>
<gene>
    <name evidence="2" type="ORF">BS329_01615</name>
</gene>
<organism evidence="2 3">
    <name type="scientific">Amycolatopsis coloradensis</name>
    <dbReference type="NCBI Taxonomy" id="76021"/>
    <lineage>
        <taxon>Bacteria</taxon>
        <taxon>Bacillati</taxon>
        <taxon>Actinomycetota</taxon>
        <taxon>Actinomycetes</taxon>
        <taxon>Pseudonocardiales</taxon>
        <taxon>Pseudonocardiaceae</taxon>
        <taxon>Amycolatopsis</taxon>
    </lineage>
</organism>
<dbReference type="SUPFAM" id="SSF46785">
    <property type="entry name" value="Winged helix' DNA-binding domain"/>
    <property type="match status" value="1"/>
</dbReference>
<dbReference type="OrthoDB" id="3189808at2"/>
<accession>A0A1R0L442</accession>
<dbReference type="InterPro" id="IPR000600">
    <property type="entry name" value="ROK"/>
</dbReference>
<comment type="similarity">
    <text evidence="1">Belongs to the ROK (NagC/XylR) family.</text>
</comment>
<dbReference type="InterPro" id="IPR043129">
    <property type="entry name" value="ATPase_NBD"/>
</dbReference>
<dbReference type="EMBL" id="MQUQ01000001">
    <property type="protein sequence ID" value="OLZ57463.1"/>
    <property type="molecule type" value="Genomic_DNA"/>
</dbReference>
<dbReference type="SUPFAM" id="SSF53067">
    <property type="entry name" value="Actin-like ATPase domain"/>
    <property type="match status" value="1"/>
</dbReference>
<dbReference type="Proteomes" id="UP000187486">
    <property type="component" value="Unassembled WGS sequence"/>
</dbReference>
<dbReference type="Gene3D" id="1.10.10.10">
    <property type="entry name" value="Winged helix-like DNA-binding domain superfamily/Winged helix DNA-binding domain"/>
    <property type="match status" value="1"/>
</dbReference>
<dbReference type="InterPro" id="IPR036388">
    <property type="entry name" value="WH-like_DNA-bd_sf"/>
</dbReference>
<evidence type="ECO:0000256" key="1">
    <source>
        <dbReference type="ARBA" id="ARBA00006479"/>
    </source>
</evidence>
<comment type="caution">
    <text evidence="2">The sequence shown here is derived from an EMBL/GenBank/DDBJ whole genome shotgun (WGS) entry which is preliminary data.</text>
</comment>
<dbReference type="InterPro" id="IPR036390">
    <property type="entry name" value="WH_DNA-bd_sf"/>
</dbReference>
<keyword evidence="2" id="KW-0418">Kinase</keyword>
<proteinExistence type="inferred from homology"/>
<dbReference type="Pfam" id="PF00480">
    <property type="entry name" value="ROK"/>
    <property type="match status" value="1"/>
</dbReference>
<protein>
    <submittedName>
        <fullName evidence="2">Sugar kinase</fullName>
    </submittedName>
</protein>
<dbReference type="GO" id="GO:0016301">
    <property type="term" value="F:kinase activity"/>
    <property type="evidence" value="ECO:0007669"/>
    <property type="project" value="UniProtKB-KW"/>
</dbReference>
<dbReference type="InterPro" id="IPR049874">
    <property type="entry name" value="ROK_cs"/>
</dbReference>
<keyword evidence="2" id="KW-0808">Transferase</keyword>
<evidence type="ECO:0000313" key="3">
    <source>
        <dbReference type="Proteomes" id="UP000187486"/>
    </source>
</evidence>
<dbReference type="AlphaFoldDB" id="A0A1R0L442"/>
<dbReference type="PANTHER" id="PTHR18964">
    <property type="entry name" value="ROK (REPRESSOR, ORF, KINASE) FAMILY"/>
    <property type="match status" value="1"/>
</dbReference>
<reference evidence="2 3" key="1">
    <citation type="submission" date="2016-01" db="EMBL/GenBank/DDBJ databases">
        <title>Amycolatopsis coloradensis genome sequencing and assembly.</title>
        <authorList>
            <person name="Mayilraj S."/>
        </authorList>
    </citation>
    <scope>NUCLEOTIDE SEQUENCE [LARGE SCALE GENOMIC DNA]</scope>
    <source>
        <strain evidence="2 3">DSM 44225</strain>
    </source>
</reference>